<dbReference type="InterPro" id="IPR032710">
    <property type="entry name" value="NTF2-like_dom_sf"/>
</dbReference>
<organism evidence="3 4">
    <name type="scientific">Nonomuraea solani</name>
    <dbReference type="NCBI Taxonomy" id="1144553"/>
    <lineage>
        <taxon>Bacteria</taxon>
        <taxon>Bacillati</taxon>
        <taxon>Actinomycetota</taxon>
        <taxon>Actinomycetes</taxon>
        <taxon>Streptosporangiales</taxon>
        <taxon>Streptosporangiaceae</taxon>
        <taxon>Nonomuraea</taxon>
    </lineage>
</organism>
<dbReference type="PANTHER" id="PTHR38436:SF1">
    <property type="entry name" value="ESTER CYCLASE"/>
    <property type="match status" value="1"/>
</dbReference>
<evidence type="ECO:0000313" key="4">
    <source>
        <dbReference type="Proteomes" id="UP000236732"/>
    </source>
</evidence>
<reference evidence="3 4" key="1">
    <citation type="submission" date="2016-10" db="EMBL/GenBank/DDBJ databases">
        <authorList>
            <person name="de Groot N.N."/>
        </authorList>
    </citation>
    <scope>NUCLEOTIDE SEQUENCE [LARGE SCALE GENOMIC DNA]</scope>
    <source>
        <strain evidence="3 4">CGMCC 4.7037</strain>
    </source>
</reference>
<dbReference type="Gene3D" id="3.10.450.50">
    <property type="match status" value="2"/>
</dbReference>
<evidence type="ECO:0000313" key="3">
    <source>
        <dbReference type="EMBL" id="SEG96095.1"/>
    </source>
</evidence>
<dbReference type="InterPro" id="IPR037401">
    <property type="entry name" value="SnoaL-like"/>
</dbReference>
<feature type="domain" description="SnoaL-like" evidence="2">
    <location>
        <begin position="138"/>
        <end position="235"/>
    </location>
</feature>
<dbReference type="EMBL" id="FNVT01000009">
    <property type="protein sequence ID" value="SEG96095.1"/>
    <property type="molecule type" value="Genomic_DNA"/>
</dbReference>
<evidence type="ECO:0000256" key="1">
    <source>
        <dbReference type="SAM" id="MobiDB-lite"/>
    </source>
</evidence>
<dbReference type="AlphaFoldDB" id="A0A1H6EH11"/>
<proteinExistence type="predicted"/>
<dbReference type="PANTHER" id="PTHR38436">
    <property type="entry name" value="POLYKETIDE CYCLASE SNOAL-LIKE DOMAIN"/>
    <property type="match status" value="1"/>
</dbReference>
<feature type="region of interest" description="Disordered" evidence="1">
    <location>
        <begin position="107"/>
        <end position="130"/>
    </location>
</feature>
<dbReference type="RefSeq" id="WP_103959515.1">
    <property type="nucleotide sequence ID" value="NZ_FNVT01000009.1"/>
</dbReference>
<dbReference type="GO" id="GO:0030638">
    <property type="term" value="P:polyketide metabolic process"/>
    <property type="evidence" value="ECO:0007669"/>
    <property type="project" value="InterPro"/>
</dbReference>
<dbReference type="Proteomes" id="UP000236732">
    <property type="component" value="Unassembled WGS sequence"/>
</dbReference>
<protein>
    <submittedName>
        <fullName evidence="3">Predicted SnoaL-like aldol condensation-catalyzing enzyme</fullName>
    </submittedName>
</protein>
<evidence type="ECO:0000259" key="2">
    <source>
        <dbReference type="Pfam" id="PF12680"/>
    </source>
</evidence>
<dbReference type="Pfam" id="PF12680">
    <property type="entry name" value="SnoaL_2"/>
    <property type="match status" value="2"/>
</dbReference>
<sequence>MSYAKDIVLQAAGELFGDKDATAVDRWATPDYRQHSAMAADGAEGLRVLVSALGPDFRYEPARVITDGDTVALHGTYRGFGPKPLVGFDIFRVQDGKLAEHWDALQPQADTTVSGRSETDGPTEVDALDQTEPNRALVTAFVQNILQGGKVDTITDYISTERYHQHNPLIGDGLEGLGAALAAFAEQGIDMVYDTVHKVVAEGSFVLTVSEGRLGSAPTAFYDLFRVENGKIVEHWDATPPIPAPDAVPHSNSLF</sequence>
<accession>A0A1H6EH11</accession>
<dbReference type="InterPro" id="IPR009959">
    <property type="entry name" value="Cyclase_SnoaL-like"/>
</dbReference>
<dbReference type="OrthoDB" id="129343at2"/>
<dbReference type="SUPFAM" id="SSF54427">
    <property type="entry name" value="NTF2-like"/>
    <property type="match status" value="2"/>
</dbReference>
<gene>
    <name evidence="3" type="ORF">SAMN05444920_109278</name>
</gene>
<name>A0A1H6EH11_9ACTN</name>
<feature type="domain" description="SnoaL-like" evidence="2">
    <location>
        <begin position="14"/>
        <end position="101"/>
    </location>
</feature>
<keyword evidence="4" id="KW-1185">Reference proteome</keyword>